<dbReference type="InterPro" id="IPR038084">
    <property type="entry name" value="PduO/GlcC-like_sf"/>
</dbReference>
<reference evidence="1 2" key="1">
    <citation type="submission" date="2020-02" db="EMBL/GenBank/DDBJ databases">
        <title>Genome sequence of the type strain CGMCC 1.15528 of Mesorhizobium zhangyense.</title>
        <authorList>
            <person name="Gao J."/>
            <person name="Sun J."/>
        </authorList>
    </citation>
    <scope>NUCLEOTIDE SEQUENCE [LARGE SCALE GENOMIC DNA]</scope>
    <source>
        <strain evidence="1 2">CGMCC 1.15528</strain>
    </source>
</reference>
<dbReference type="SUPFAM" id="SSF143744">
    <property type="entry name" value="GlcG-like"/>
    <property type="match status" value="1"/>
</dbReference>
<name>A0A7C9RBF1_9HYPH</name>
<dbReference type="PANTHER" id="PTHR34309">
    <property type="entry name" value="SLR1406 PROTEIN"/>
    <property type="match status" value="1"/>
</dbReference>
<gene>
    <name evidence="1" type="ORF">G6N74_26930</name>
</gene>
<dbReference type="InterPro" id="IPR005624">
    <property type="entry name" value="PduO/GlcC-like"/>
</dbReference>
<keyword evidence="2" id="KW-1185">Reference proteome</keyword>
<dbReference type="Pfam" id="PF03928">
    <property type="entry name" value="HbpS-like"/>
    <property type="match status" value="1"/>
</dbReference>
<dbReference type="EMBL" id="JAAKZG010000018">
    <property type="protein sequence ID" value="NGN44696.1"/>
    <property type="molecule type" value="Genomic_DNA"/>
</dbReference>
<dbReference type="InterPro" id="IPR052517">
    <property type="entry name" value="GlcG_carb_metab_protein"/>
</dbReference>
<accession>A0A7C9RBF1</accession>
<sequence>MSVNSFTSRSITKEAAARLIALAIAASERVGFEPVVAVVDASGNLKAFERSDRSSYLAVNIAIDKAYTAASFGLSTAEWVDLLEDRGASNLRHVPRVMAAAGGFPITEDGAIIGGIGISGGSWRQDQEAGEEALRNFAK</sequence>
<evidence type="ECO:0000313" key="2">
    <source>
        <dbReference type="Proteomes" id="UP000481252"/>
    </source>
</evidence>
<dbReference type="AlphaFoldDB" id="A0A7C9RBF1"/>
<proteinExistence type="predicted"/>
<dbReference type="Gene3D" id="3.30.450.150">
    <property type="entry name" value="Haem-degrading domain"/>
    <property type="match status" value="1"/>
</dbReference>
<dbReference type="Proteomes" id="UP000481252">
    <property type="component" value="Unassembled WGS sequence"/>
</dbReference>
<comment type="caution">
    <text evidence="1">The sequence shown here is derived from an EMBL/GenBank/DDBJ whole genome shotgun (WGS) entry which is preliminary data.</text>
</comment>
<dbReference type="PANTHER" id="PTHR34309:SF1">
    <property type="entry name" value="PROTEIN GLCG"/>
    <property type="match status" value="1"/>
</dbReference>
<organism evidence="1 2">
    <name type="scientific">Mesorhizobium zhangyense</name>
    <dbReference type="NCBI Taxonomy" id="1776730"/>
    <lineage>
        <taxon>Bacteria</taxon>
        <taxon>Pseudomonadati</taxon>
        <taxon>Pseudomonadota</taxon>
        <taxon>Alphaproteobacteria</taxon>
        <taxon>Hyphomicrobiales</taxon>
        <taxon>Phyllobacteriaceae</taxon>
        <taxon>Mesorhizobium</taxon>
    </lineage>
</organism>
<evidence type="ECO:0000313" key="1">
    <source>
        <dbReference type="EMBL" id="NGN44696.1"/>
    </source>
</evidence>
<protein>
    <submittedName>
        <fullName evidence="1">Heme-binding protein</fullName>
    </submittedName>
</protein>